<keyword evidence="2" id="KW-1185">Reference proteome</keyword>
<dbReference type="Proteomes" id="UP000253606">
    <property type="component" value="Chromosome"/>
</dbReference>
<dbReference type="EMBL" id="CP030840">
    <property type="protein sequence ID" value="AXC12749.1"/>
    <property type="molecule type" value="Genomic_DNA"/>
</dbReference>
<accession>A0A2Z5G131</accession>
<proteinExistence type="predicted"/>
<dbReference type="OrthoDB" id="1047381at2"/>
<evidence type="ECO:0000313" key="2">
    <source>
        <dbReference type="Proteomes" id="UP000253606"/>
    </source>
</evidence>
<name>A0A2Z5G131_9BACT</name>
<organism evidence="1 2">
    <name type="scientific">Acidisarcina polymorpha</name>
    <dbReference type="NCBI Taxonomy" id="2211140"/>
    <lineage>
        <taxon>Bacteria</taxon>
        <taxon>Pseudomonadati</taxon>
        <taxon>Acidobacteriota</taxon>
        <taxon>Terriglobia</taxon>
        <taxon>Terriglobales</taxon>
        <taxon>Acidobacteriaceae</taxon>
        <taxon>Acidisarcina</taxon>
    </lineage>
</organism>
<reference evidence="1 2" key="1">
    <citation type="journal article" date="2018" name="Front. Microbiol.">
        <title>Hydrolytic Capabilities as a Key to Environmental Success: Chitinolytic and Cellulolytic Acidobacteria From Acidic Sub-arctic Soils and Boreal Peatlands.</title>
        <authorList>
            <person name="Belova S.E."/>
            <person name="Ravin N.V."/>
            <person name="Pankratov T.A."/>
            <person name="Rakitin A.L."/>
            <person name="Ivanova A.A."/>
            <person name="Beletsky A.V."/>
            <person name="Mardanov A.V."/>
            <person name="Sinninghe Damste J.S."/>
            <person name="Dedysh S.N."/>
        </authorList>
    </citation>
    <scope>NUCLEOTIDE SEQUENCE [LARGE SCALE GENOMIC DNA]</scope>
    <source>
        <strain evidence="1 2">SBC82</strain>
    </source>
</reference>
<dbReference type="AlphaFoldDB" id="A0A2Z5G131"/>
<gene>
    <name evidence="1" type="ORF">ACPOL_3464</name>
</gene>
<evidence type="ECO:0000313" key="1">
    <source>
        <dbReference type="EMBL" id="AXC12749.1"/>
    </source>
</evidence>
<sequence length="65" mass="7740">MPTVSPKRFLNVDEFAERTGKRPATIRQKIWRREQEHLKIGRNIRFTEEMVEKALENSYVPAIAR</sequence>
<dbReference type="RefSeq" id="WP_114207881.1">
    <property type="nucleotide sequence ID" value="NZ_CP030840.1"/>
</dbReference>
<dbReference type="KEGG" id="abas:ACPOL_3464"/>
<protein>
    <submittedName>
        <fullName evidence="1">Uncharacterized protein</fullName>
    </submittedName>
</protein>